<comment type="similarity">
    <text evidence="5">Belongs to the TPT transporter family. SLC35D subfamily.</text>
</comment>
<keyword evidence="5" id="KW-0813">Transport</keyword>
<dbReference type="GO" id="GO:0000139">
    <property type="term" value="C:Golgi membrane"/>
    <property type="evidence" value="ECO:0007669"/>
    <property type="project" value="UniProtKB-SubCell"/>
</dbReference>
<dbReference type="InterPro" id="IPR037185">
    <property type="entry name" value="EmrE-like"/>
</dbReference>
<feature type="compositionally biased region" description="Low complexity" evidence="6">
    <location>
        <begin position="26"/>
        <end position="59"/>
    </location>
</feature>
<dbReference type="NCBIfam" id="TIGR00803">
    <property type="entry name" value="nst"/>
    <property type="match status" value="1"/>
</dbReference>
<keyword evidence="8" id="KW-1185">Reference proteome</keyword>
<feature type="transmembrane region" description="Helical" evidence="5">
    <location>
        <begin position="399"/>
        <end position="421"/>
    </location>
</feature>
<keyword evidence="5" id="KW-0762">Sugar transport</keyword>
<keyword evidence="5" id="KW-0333">Golgi apparatus</keyword>
<dbReference type="SUPFAM" id="SSF103481">
    <property type="entry name" value="Multidrug resistance efflux transporter EmrE"/>
    <property type="match status" value="1"/>
</dbReference>
<feature type="transmembrane region" description="Helical" evidence="5">
    <location>
        <begin position="242"/>
        <end position="261"/>
    </location>
</feature>
<feature type="transmembrane region" description="Helical" evidence="5">
    <location>
        <begin position="358"/>
        <end position="379"/>
    </location>
</feature>
<evidence type="ECO:0000256" key="2">
    <source>
        <dbReference type="ARBA" id="ARBA00022692"/>
    </source>
</evidence>
<evidence type="ECO:0000256" key="4">
    <source>
        <dbReference type="ARBA" id="ARBA00023136"/>
    </source>
</evidence>
<accession>A0AAN6GNA9</accession>
<evidence type="ECO:0000256" key="5">
    <source>
        <dbReference type="RuleBase" id="RU367097"/>
    </source>
</evidence>
<organism evidence="7 8">
    <name type="scientific">Tilletia horrida</name>
    <dbReference type="NCBI Taxonomy" id="155126"/>
    <lineage>
        <taxon>Eukaryota</taxon>
        <taxon>Fungi</taxon>
        <taxon>Dikarya</taxon>
        <taxon>Basidiomycota</taxon>
        <taxon>Ustilaginomycotina</taxon>
        <taxon>Exobasidiomycetes</taxon>
        <taxon>Tilletiales</taxon>
        <taxon>Tilletiaceae</taxon>
        <taxon>Tilletia</taxon>
    </lineage>
</organism>
<proteinExistence type="inferred from homology"/>
<evidence type="ECO:0000313" key="7">
    <source>
        <dbReference type="EMBL" id="KAK0545685.1"/>
    </source>
</evidence>
<feature type="transmembrane region" description="Helical" evidence="5">
    <location>
        <begin position="118"/>
        <end position="139"/>
    </location>
</feature>
<keyword evidence="5" id="KW-0256">Endoplasmic reticulum</keyword>
<feature type="transmembrane region" description="Helical" evidence="5">
    <location>
        <begin position="454"/>
        <end position="473"/>
    </location>
</feature>
<comment type="caution">
    <text evidence="7">The sequence shown here is derived from an EMBL/GenBank/DDBJ whole genome shotgun (WGS) entry which is preliminary data.</text>
</comment>
<dbReference type="AlphaFoldDB" id="A0AAN6GNA9"/>
<evidence type="ECO:0000256" key="6">
    <source>
        <dbReference type="SAM" id="MobiDB-lite"/>
    </source>
</evidence>
<dbReference type="GO" id="GO:0005789">
    <property type="term" value="C:endoplasmic reticulum membrane"/>
    <property type="evidence" value="ECO:0007669"/>
    <property type="project" value="UniProtKB-SubCell"/>
</dbReference>
<dbReference type="EMBL" id="JAPDMZ010000221">
    <property type="protein sequence ID" value="KAK0545685.1"/>
    <property type="molecule type" value="Genomic_DNA"/>
</dbReference>
<feature type="transmembrane region" description="Helical" evidence="5">
    <location>
        <begin position="328"/>
        <end position="346"/>
    </location>
</feature>
<comment type="subcellular location">
    <subcellularLocation>
        <location evidence="5">Golgi apparatus membrane</location>
        <topology evidence="5">Multi-pass membrane protein</topology>
    </subcellularLocation>
    <subcellularLocation>
        <location evidence="5">Cytoplasmic vesicle membrane</location>
        <topology evidence="5">Multi-pass membrane protein</topology>
    </subcellularLocation>
    <subcellularLocation>
        <location evidence="5">Endoplasmic reticulum membrane</location>
        <topology evidence="5">Multi-pass membrane protein</topology>
    </subcellularLocation>
    <subcellularLocation>
        <location evidence="1">Membrane</location>
        <topology evidence="1">Multi-pass membrane protein</topology>
    </subcellularLocation>
</comment>
<feature type="region of interest" description="Disordered" evidence="6">
    <location>
        <begin position="1"/>
        <end position="95"/>
    </location>
</feature>
<dbReference type="Proteomes" id="UP001176517">
    <property type="component" value="Unassembled WGS sequence"/>
</dbReference>
<dbReference type="PANTHER" id="PTHR11132">
    <property type="entry name" value="SOLUTE CARRIER FAMILY 35"/>
    <property type="match status" value="1"/>
</dbReference>
<dbReference type="InterPro" id="IPR050186">
    <property type="entry name" value="TPT_transporter"/>
</dbReference>
<evidence type="ECO:0000256" key="1">
    <source>
        <dbReference type="ARBA" id="ARBA00004141"/>
    </source>
</evidence>
<feature type="region of interest" description="Disordered" evidence="6">
    <location>
        <begin position="492"/>
        <end position="520"/>
    </location>
</feature>
<protein>
    <recommendedName>
        <fullName evidence="5">GDP-mannose transporter</fullName>
        <shortName evidence="5">GMT</shortName>
    </recommendedName>
</protein>
<feature type="transmembrane region" description="Helical" evidence="5">
    <location>
        <begin position="210"/>
        <end position="230"/>
    </location>
</feature>
<keyword evidence="4 5" id="KW-0472">Membrane</keyword>
<dbReference type="GO" id="GO:0030659">
    <property type="term" value="C:cytoplasmic vesicle membrane"/>
    <property type="evidence" value="ECO:0007669"/>
    <property type="project" value="UniProtKB-SubCell"/>
</dbReference>
<gene>
    <name evidence="7" type="primary">VRG4</name>
    <name evidence="7" type="ORF">OC846_005571</name>
</gene>
<sequence length="520" mass="55182">MSSSRFFKPAGAAVREVRVPVPSTPPTTSAAPYPNGNGSAAGAGRSSPTHARSDSPPLDSDSRTPFLAADLEDGRRANGGHLRVDPRLGAGSEGGGGGLADALGGSAGRSASSIDMQALPPILSYCLSSIAMTVLNKYVLSGKKFNMNLLVLLVQSIVGVTIVAIASRLKVISIRPLNAKDVKTWLPVSSLLVANIFTGSKALQYLKIPVYTIFKNLTIILIAYGEVIWFGGRVTALTFMSFVLMVLSSIIAASSDIARVFELSNMSMPHDVDSALLGATTDPDTKQRIGITDPLADQKAKINAQLGELDTGGDVLDGIQGAGVLNSGYVWMALNCFASAAFVLYMRKRIKVTGFKDWDSMFYNNFLSIPILVVASLLFEDWSRKNIDENFPPAEKTYLIMAITVSGACAIFISYTTAWCIRTTSSTTYSMVGALNKLPIALSGLVFFGDKVTLGSTSAISIGFLAGLVYAYAKNMQSQASKRAAHVLAATGHSAEPGNPHSNNKPIIPMTRLGADRHKD</sequence>
<keyword evidence="2 5" id="KW-0812">Transmembrane</keyword>
<name>A0AAN6GNA9_9BASI</name>
<evidence type="ECO:0000256" key="3">
    <source>
        <dbReference type="ARBA" id="ARBA00022989"/>
    </source>
</evidence>
<keyword evidence="3 5" id="KW-1133">Transmembrane helix</keyword>
<evidence type="ECO:0000313" key="8">
    <source>
        <dbReference type="Proteomes" id="UP001176517"/>
    </source>
</evidence>
<comment type="subunit">
    <text evidence="5">Homooligomer.</text>
</comment>
<feature type="compositionally biased region" description="Basic and acidic residues" evidence="6">
    <location>
        <begin position="72"/>
        <end position="86"/>
    </location>
</feature>
<reference evidence="7" key="1">
    <citation type="journal article" date="2023" name="PhytoFront">
        <title>Draft Genome Resources of Seven Strains of Tilletia horrida, Causal Agent of Kernel Smut of Rice.</title>
        <authorList>
            <person name="Khanal S."/>
            <person name="Antony Babu S."/>
            <person name="Zhou X.G."/>
        </authorList>
    </citation>
    <scope>NUCLEOTIDE SEQUENCE</scope>
    <source>
        <strain evidence="7">TX6</strain>
    </source>
</reference>
<feature type="transmembrane region" description="Helical" evidence="5">
    <location>
        <begin position="145"/>
        <end position="165"/>
    </location>
</feature>
<comment type="function">
    <text evidence="5">Involved in the import of GDP-mannose from the cytoplasm into the Golgi lumen.</text>
</comment>
<keyword evidence="5" id="KW-0968">Cytoplasmic vesicle</keyword>
<feature type="transmembrane region" description="Helical" evidence="5">
    <location>
        <begin position="428"/>
        <end position="448"/>
    </location>
</feature>